<feature type="non-terminal residue" evidence="1">
    <location>
        <position position="1"/>
    </location>
</feature>
<name>A0A165QTN0_9AGAM</name>
<dbReference type="InParanoid" id="A0A165QTN0"/>
<dbReference type="Proteomes" id="UP000076761">
    <property type="component" value="Unassembled WGS sequence"/>
</dbReference>
<dbReference type="AlphaFoldDB" id="A0A165QTN0"/>
<dbReference type="InterPro" id="IPR013078">
    <property type="entry name" value="His_Pase_superF_clade-1"/>
</dbReference>
<organism evidence="1 2">
    <name type="scientific">Neolentinus lepideus HHB14362 ss-1</name>
    <dbReference type="NCBI Taxonomy" id="1314782"/>
    <lineage>
        <taxon>Eukaryota</taxon>
        <taxon>Fungi</taxon>
        <taxon>Dikarya</taxon>
        <taxon>Basidiomycota</taxon>
        <taxon>Agaricomycotina</taxon>
        <taxon>Agaricomycetes</taxon>
        <taxon>Gloeophyllales</taxon>
        <taxon>Gloeophyllaceae</taxon>
        <taxon>Neolentinus</taxon>
    </lineage>
</organism>
<proteinExistence type="predicted"/>
<keyword evidence="2" id="KW-1185">Reference proteome</keyword>
<dbReference type="InterPro" id="IPR029033">
    <property type="entry name" value="His_PPase_superfam"/>
</dbReference>
<protein>
    <recommendedName>
        <fullName evidence="3">Phosphoglycerate mutase-like protein</fullName>
    </recommendedName>
</protein>
<dbReference type="Gene3D" id="3.40.50.1240">
    <property type="entry name" value="Phosphoglycerate mutase-like"/>
    <property type="match status" value="1"/>
</dbReference>
<sequence>GFFLQDSPAADPARIGPLPPRFGLLDDSPDRWTAFRDAIAGLNDAADEGTQYKAFLLARHGEGWHNVAEAKYGTKAWDDYWSKLNGDGEITWGQNLREHYGEHTCDKRRTRSALALSFPLPTLNFEEGFTEDDELWTEERESAAHVAERARAVLDGIFKAEDEWLVSITSHSGFINGLLAAVGRARYALPTGGILPLVIKRTTSAV</sequence>
<reference evidence="1 2" key="1">
    <citation type="journal article" date="2016" name="Mol. Biol. Evol.">
        <title>Comparative Genomics of Early-Diverging Mushroom-Forming Fungi Provides Insights into the Origins of Lignocellulose Decay Capabilities.</title>
        <authorList>
            <person name="Nagy L.G."/>
            <person name="Riley R."/>
            <person name="Tritt A."/>
            <person name="Adam C."/>
            <person name="Daum C."/>
            <person name="Floudas D."/>
            <person name="Sun H."/>
            <person name="Yadav J.S."/>
            <person name="Pangilinan J."/>
            <person name="Larsson K.H."/>
            <person name="Matsuura K."/>
            <person name="Barry K."/>
            <person name="Labutti K."/>
            <person name="Kuo R."/>
            <person name="Ohm R.A."/>
            <person name="Bhattacharya S.S."/>
            <person name="Shirouzu T."/>
            <person name="Yoshinaga Y."/>
            <person name="Martin F.M."/>
            <person name="Grigoriev I.V."/>
            <person name="Hibbett D.S."/>
        </authorList>
    </citation>
    <scope>NUCLEOTIDE SEQUENCE [LARGE SCALE GENOMIC DNA]</scope>
    <source>
        <strain evidence="1 2">HHB14362 ss-1</strain>
    </source>
</reference>
<dbReference type="Pfam" id="PF00300">
    <property type="entry name" value="His_Phos_1"/>
    <property type="match status" value="1"/>
</dbReference>
<dbReference type="SUPFAM" id="SSF53254">
    <property type="entry name" value="Phosphoglycerate mutase-like"/>
    <property type="match status" value="1"/>
</dbReference>
<evidence type="ECO:0000313" key="2">
    <source>
        <dbReference type="Proteomes" id="UP000076761"/>
    </source>
</evidence>
<accession>A0A165QTN0</accession>
<dbReference type="OrthoDB" id="496981at2759"/>
<dbReference type="EMBL" id="KV425591">
    <property type="protein sequence ID" value="KZT22861.1"/>
    <property type="molecule type" value="Genomic_DNA"/>
</dbReference>
<gene>
    <name evidence="1" type="ORF">NEOLEDRAFT_1118963</name>
</gene>
<evidence type="ECO:0008006" key="3">
    <source>
        <dbReference type="Google" id="ProtNLM"/>
    </source>
</evidence>
<evidence type="ECO:0000313" key="1">
    <source>
        <dbReference type="EMBL" id="KZT22861.1"/>
    </source>
</evidence>